<feature type="non-terminal residue" evidence="1">
    <location>
        <position position="91"/>
    </location>
</feature>
<organism evidence="1 2">
    <name type="scientific">Nesidiocoris tenuis</name>
    <dbReference type="NCBI Taxonomy" id="355587"/>
    <lineage>
        <taxon>Eukaryota</taxon>
        <taxon>Metazoa</taxon>
        <taxon>Ecdysozoa</taxon>
        <taxon>Arthropoda</taxon>
        <taxon>Hexapoda</taxon>
        <taxon>Insecta</taxon>
        <taxon>Pterygota</taxon>
        <taxon>Neoptera</taxon>
        <taxon>Paraneoptera</taxon>
        <taxon>Hemiptera</taxon>
        <taxon>Heteroptera</taxon>
        <taxon>Panheteroptera</taxon>
        <taxon>Cimicomorpha</taxon>
        <taxon>Miridae</taxon>
        <taxon>Dicyphina</taxon>
        <taxon>Nesidiocoris</taxon>
    </lineage>
</organism>
<reference evidence="1 2" key="1">
    <citation type="submission" date="2020-02" db="EMBL/GenBank/DDBJ databases">
        <authorList>
            <person name="Ferguson B K."/>
        </authorList>
    </citation>
    <scope>NUCLEOTIDE SEQUENCE [LARGE SCALE GENOMIC DNA]</scope>
</reference>
<feature type="non-terminal residue" evidence="1">
    <location>
        <position position="1"/>
    </location>
</feature>
<dbReference type="AlphaFoldDB" id="A0A6H5H4J0"/>
<evidence type="ECO:0000313" key="1">
    <source>
        <dbReference type="EMBL" id="CAB0010340.1"/>
    </source>
</evidence>
<protein>
    <submittedName>
        <fullName evidence="1">Uncharacterized protein</fullName>
    </submittedName>
</protein>
<dbReference type="Proteomes" id="UP000479000">
    <property type="component" value="Unassembled WGS sequence"/>
</dbReference>
<keyword evidence="2" id="KW-1185">Reference proteome</keyword>
<evidence type="ECO:0000313" key="2">
    <source>
        <dbReference type="Proteomes" id="UP000479000"/>
    </source>
</evidence>
<proteinExistence type="predicted"/>
<sequence length="91" mass="10841">GGEPLLRHGSSRRIVHRDVESSVRDGFQKKRQLTHRRDFRLGPDSYRELDHSGCRLFRFHRIDHAAQRHANGGKVRRFFQIFVHQKKSRIV</sequence>
<gene>
    <name evidence="1" type="ORF">NTEN_LOCUS15385</name>
</gene>
<accession>A0A6H5H4J0</accession>
<dbReference type="EMBL" id="CADCXU010023003">
    <property type="protein sequence ID" value="CAB0010340.1"/>
    <property type="molecule type" value="Genomic_DNA"/>
</dbReference>
<name>A0A6H5H4J0_9HEMI</name>